<proteinExistence type="inferred from homology"/>
<evidence type="ECO:0000313" key="5">
    <source>
        <dbReference type="EMBL" id="TWO34408.1"/>
    </source>
</evidence>
<sequence length="534" mass="62225">MPIDTISFKKAGYFSSLICDYLAETPELKTFYNRFPSINNFRDQIQEKKNAIEAQTRSILVNALKKQYLNTDTSELTIQNIELLEKENAFTITTGHQLNLFTGPLYFLYKIVSALNLSKELKEKYSNYHFIPVYWMATEDHDFDEINYFNFKGKKIQWNRSAKGAVGELSNEGLEDVFMVLESEFGKSKNANDLKVLFKKAYLNHSNLADATRFLANELFKEYGLVIIDANDVELKRLFIPFVKDELLNNTAFNEVSKTNEQISELAKEQYQIQVNPREINLFYLAENLRERIVFEENSFKVLNTDINWSLNEIQEELSKHPERFSPNVIMRPLYQEVILPNLCYIGGGGELAYWFQLKAYFEKVEVPFPMLLLRNSVLIKTESQSKKLHKLKISNEDIFLKRNAFINKKVREISNINIDFSEQKAHLQKQFENLYSLAEQTDKSFLGAVKAQEAKQTNGLNRLEKRLLKAQKKALSDQVSRMTELQNQLFPNGSLQERNTNFTEFYLEYGEQLIPQLIAHLKPLQGEFLILTM</sequence>
<dbReference type="GO" id="GO:0016874">
    <property type="term" value="F:ligase activity"/>
    <property type="evidence" value="ECO:0007669"/>
    <property type="project" value="UniProtKB-UniRule"/>
</dbReference>
<dbReference type="Proteomes" id="UP000295814">
    <property type="component" value="Unassembled WGS sequence"/>
</dbReference>
<evidence type="ECO:0000256" key="1">
    <source>
        <dbReference type="ARBA" id="ARBA00022598"/>
    </source>
</evidence>
<dbReference type="EC" id="6.-.-.-" evidence="2"/>
<keyword evidence="6" id="KW-1185">Reference proteome</keyword>
<dbReference type="OrthoDB" id="9765151at2"/>
<comment type="similarity">
    <text evidence="2">Belongs to the BshC family.</text>
</comment>
<dbReference type="InterPro" id="IPR055398">
    <property type="entry name" value="Rossmann-like_BshC"/>
</dbReference>
<reference evidence="5 6" key="2">
    <citation type="submission" date="2019-07" db="EMBL/GenBank/DDBJ databases">
        <title>Seonamhaeicola sp. W255 draft genome.</title>
        <authorList>
            <person name="Zhang X.-Y."/>
            <person name="Zhang R."/>
            <person name="Zhong Y.-L."/>
            <person name="Du Z.-J."/>
        </authorList>
    </citation>
    <scope>NUCLEOTIDE SEQUENCE [LARGE SCALE GENOMIC DNA]</scope>
    <source>
        <strain evidence="5 6">W255</strain>
    </source>
</reference>
<dbReference type="InterPro" id="IPR055399">
    <property type="entry name" value="CC_BshC"/>
</dbReference>
<organism evidence="5 6">
    <name type="scientific">Seonamhaeicola sediminis</name>
    <dbReference type="NCBI Taxonomy" id="2528206"/>
    <lineage>
        <taxon>Bacteria</taxon>
        <taxon>Pseudomonadati</taxon>
        <taxon>Bacteroidota</taxon>
        <taxon>Flavobacteriia</taxon>
        <taxon>Flavobacteriales</taxon>
        <taxon>Flavobacteriaceae</taxon>
    </lineage>
</organism>
<gene>
    <name evidence="2 5" type="primary">bshC</name>
    <name evidence="5" type="ORF">E1J38_000735</name>
</gene>
<dbReference type="Pfam" id="PF10079">
    <property type="entry name" value="Rossmann-like_BshC"/>
    <property type="match status" value="1"/>
</dbReference>
<reference evidence="5 6" key="1">
    <citation type="submission" date="2019-03" db="EMBL/GenBank/DDBJ databases">
        <authorList>
            <person name="Zhong Y.L."/>
        </authorList>
    </citation>
    <scope>NUCLEOTIDE SEQUENCE [LARGE SCALE GENOMIC DNA]</scope>
    <source>
        <strain evidence="5 6">W255</strain>
    </source>
</reference>
<feature type="domain" description="Bacillithiol biosynthesis BshC N-terminal Rossmann-like" evidence="3">
    <location>
        <begin position="1"/>
        <end position="376"/>
    </location>
</feature>
<dbReference type="Pfam" id="PF24850">
    <property type="entry name" value="CC_BshC"/>
    <property type="match status" value="1"/>
</dbReference>
<protein>
    <recommendedName>
        <fullName evidence="2">Putative cysteine ligase BshC</fullName>
        <ecNumber evidence="2">6.-.-.-</ecNumber>
    </recommendedName>
</protein>
<comment type="caution">
    <text evidence="5">The sequence shown here is derived from an EMBL/GenBank/DDBJ whole genome shotgun (WGS) entry which is preliminary data.</text>
</comment>
<dbReference type="AlphaFoldDB" id="A0A562YI22"/>
<keyword evidence="1 2" id="KW-0436">Ligase</keyword>
<dbReference type="RefSeq" id="WP_133354879.1">
    <property type="nucleotide sequence ID" value="NZ_SMZJ02000001.1"/>
</dbReference>
<dbReference type="NCBIfam" id="TIGR03998">
    <property type="entry name" value="thiol_BshC"/>
    <property type="match status" value="1"/>
</dbReference>
<evidence type="ECO:0000256" key="2">
    <source>
        <dbReference type="HAMAP-Rule" id="MF_01867"/>
    </source>
</evidence>
<dbReference type="EMBL" id="SMZJ02000001">
    <property type="protein sequence ID" value="TWO34408.1"/>
    <property type="molecule type" value="Genomic_DNA"/>
</dbReference>
<dbReference type="HAMAP" id="MF_01867">
    <property type="entry name" value="BshC"/>
    <property type="match status" value="1"/>
</dbReference>
<feature type="domain" description="Bacillithiol biosynthesis BshC C-terminal coiled-coil" evidence="4">
    <location>
        <begin position="379"/>
        <end position="533"/>
    </location>
</feature>
<evidence type="ECO:0000259" key="4">
    <source>
        <dbReference type="Pfam" id="PF24850"/>
    </source>
</evidence>
<name>A0A562YI22_9FLAO</name>
<dbReference type="InterPro" id="IPR011199">
    <property type="entry name" value="Bacillithiol_biosynth_BshC"/>
</dbReference>
<dbReference type="PIRSF" id="PIRSF012535">
    <property type="entry name" value="UCP012535"/>
    <property type="match status" value="1"/>
</dbReference>
<evidence type="ECO:0000313" key="6">
    <source>
        <dbReference type="Proteomes" id="UP000295814"/>
    </source>
</evidence>
<accession>A0A562YI22</accession>
<evidence type="ECO:0000259" key="3">
    <source>
        <dbReference type="Pfam" id="PF10079"/>
    </source>
</evidence>